<keyword evidence="5" id="KW-0805">Transcription regulation</keyword>
<feature type="domain" description="HTH gntR-type" evidence="8">
    <location>
        <begin position="1"/>
        <end position="69"/>
    </location>
</feature>
<dbReference type="Gene3D" id="3.90.1150.10">
    <property type="entry name" value="Aspartate Aminotransferase, domain 1"/>
    <property type="match status" value="1"/>
</dbReference>
<evidence type="ECO:0000313" key="9">
    <source>
        <dbReference type="EMBL" id="NOH46847.1"/>
    </source>
</evidence>
<dbReference type="Proteomes" id="UP000572072">
    <property type="component" value="Unassembled WGS sequence"/>
</dbReference>
<proteinExistence type="inferred from homology"/>
<dbReference type="AlphaFoldDB" id="A0A7Y3Z5G6"/>
<keyword evidence="3 9" id="KW-0808">Transferase</keyword>
<dbReference type="SUPFAM" id="SSF53383">
    <property type="entry name" value="PLP-dependent transferases"/>
    <property type="match status" value="1"/>
</dbReference>
<accession>A0A7Y3Z5G6</accession>
<dbReference type="CDD" id="cd07377">
    <property type="entry name" value="WHTH_GntR"/>
    <property type="match status" value="1"/>
</dbReference>
<evidence type="ECO:0000256" key="4">
    <source>
        <dbReference type="ARBA" id="ARBA00022898"/>
    </source>
</evidence>
<keyword evidence="2 9" id="KW-0032">Aminotransferase</keyword>
<evidence type="ECO:0000256" key="6">
    <source>
        <dbReference type="ARBA" id="ARBA00023125"/>
    </source>
</evidence>
<name>A0A7Y3Z5G6_9VIBR</name>
<dbReference type="InterPro" id="IPR036388">
    <property type="entry name" value="WH-like_DNA-bd_sf"/>
</dbReference>
<dbReference type="SMART" id="SM00345">
    <property type="entry name" value="HTH_GNTR"/>
    <property type="match status" value="1"/>
</dbReference>
<dbReference type="Pfam" id="PF00392">
    <property type="entry name" value="GntR"/>
    <property type="match status" value="1"/>
</dbReference>
<dbReference type="PROSITE" id="PS50949">
    <property type="entry name" value="HTH_GNTR"/>
    <property type="match status" value="1"/>
</dbReference>
<comment type="caution">
    <text evidence="9">The sequence shown here is derived from an EMBL/GenBank/DDBJ whole genome shotgun (WGS) entry which is preliminary data.</text>
</comment>
<dbReference type="Gene3D" id="3.40.640.10">
    <property type="entry name" value="Type I PLP-dependent aspartate aminotransferase-like (Major domain)"/>
    <property type="match status" value="1"/>
</dbReference>
<dbReference type="InterPro" id="IPR051446">
    <property type="entry name" value="HTH_trans_reg/aminotransferase"/>
</dbReference>
<dbReference type="InterPro" id="IPR004839">
    <property type="entry name" value="Aminotransferase_I/II_large"/>
</dbReference>
<dbReference type="InterPro" id="IPR000524">
    <property type="entry name" value="Tscrpt_reg_HTH_GntR"/>
</dbReference>
<dbReference type="GO" id="GO:0003677">
    <property type="term" value="F:DNA binding"/>
    <property type="evidence" value="ECO:0007669"/>
    <property type="project" value="UniProtKB-KW"/>
</dbReference>
<evidence type="ECO:0000256" key="1">
    <source>
        <dbReference type="ARBA" id="ARBA00005384"/>
    </source>
</evidence>
<dbReference type="SUPFAM" id="SSF46785">
    <property type="entry name" value="Winged helix' DNA-binding domain"/>
    <property type="match status" value="1"/>
</dbReference>
<dbReference type="GO" id="GO:0008483">
    <property type="term" value="F:transaminase activity"/>
    <property type="evidence" value="ECO:0007669"/>
    <property type="project" value="UniProtKB-KW"/>
</dbReference>
<protein>
    <submittedName>
        <fullName evidence="9">PLP-dependent aminotransferase family protein</fullName>
    </submittedName>
</protein>
<dbReference type="EMBL" id="VTYN01000002">
    <property type="protein sequence ID" value="NOH46847.1"/>
    <property type="molecule type" value="Genomic_DNA"/>
</dbReference>
<dbReference type="Pfam" id="PF00155">
    <property type="entry name" value="Aminotran_1_2"/>
    <property type="match status" value="1"/>
</dbReference>
<keyword evidence="4" id="KW-0663">Pyridoxal phosphate</keyword>
<dbReference type="FunFam" id="3.40.640.10:FF:000023">
    <property type="entry name" value="Transcriptional regulator, GntR family"/>
    <property type="match status" value="1"/>
</dbReference>
<keyword evidence="6" id="KW-0238">DNA-binding</keyword>
<dbReference type="InterPro" id="IPR015422">
    <property type="entry name" value="PyrdxlP-dep_Trfase_small"/>
</dbReference>
<evidence type="ECO:0000256" key="2">
    <source>
        <dbReference type="ARBA" id="ARBA00022576"/>
    </source>
</evidence>
<comment type="similarity">
    <text evidence="1">In the C-terminal section; belongs to the class-I pyridoxal-phosphate-dependent aminotransferase family.</text>
</comment>
<dbReference type="CDD" id="cd00609">
    <property type="entry name" value="AAT_like"/>
    <property type="match status" value="1"/>
</dbReference>
<dbReference type="InterPro" id="IPR036390">
    <property type="entry name" value="WH_DNA-bd_sf"/>
</dbReference>
<dbReference type="RefSeq" id="WP_171356907.1">
    <property type="nucleotide sequence ID" value="NZ_VTYN01000002.1"/>
</dbReference>
<gene>
    <name evidence="9" type="ORF">F0262_02105</name>
</gene>
<keyword evidence="7" id="KW-0804">Transcription</keyword>
<evidence type="ECO:0000256" key="7">
    <source>
        <dbReference type="ARBA" id="ARBA00023163"/>
    </source>
</evidence>
<sequence length="475" mass="53320">MAKYETLVDQVKEQIQNNIWQVGDKLPSLRKQTEATGLSLMTVLHAYQVLESQGWIVSHARSGYFVAPKIHKSNPLPKRDNTTVSRSEEIDINNFIFDVLKTGQAPYTINFGSVYPDPNLYPRNSINKSLTSAVSHMPTSSALDNLPPGNKALRQLIAKRYAAEGITVRPDEIVITAGALEALNLSLQAVTKAGDWVVVESPTFYGALQSLQRLNLRALSVRTHPTEGIDLKALEDALKSHPVKACWLMTNHQNPLGCTLSNEKKERLMAMLADHNVYLIEDDVYGELYYGSQKPLPAKAFDRTGMTMHCSSLSKTLVAGFRIGWVAAGKMALPIQKLQLMSTLSASAPIQLALERYLSTRNYENHLRKLRRKLEQRKFGMWQMLSAHLPSSVVIHYSQGGYFLWIELPEYLDATVLYDLAAKTHISIAPGKMFSLSNEYDHCFRLNSSFECSDAQERAIKRLAELIQQMIDNHS</sequence>
<dbReference type="GO" id="GO:0030170">
    <property type="term" value="F:pyridoxal phosphate binding"/>
    <property type="evidence" value="ECO:0007669"/>
    <property type="project" value="InterPro"/>
</dbReference>
<dbReference type="PANTHER" id="PTHR46577">
    <property type="entry name" value="HTH-TYPE TRANSCRIPTIONAL REGULATORY PROTEIN GABR"/>
    <property type="match status" value="1"/>
</dbReference>
<evidence type="ECO:0000256" key="5">
    <source>
        <dbReference type="ARBA" id="ARBA00023015"/>
    </source>
</evidence>
<dbReference type="PANTHER" id="PTHR46577:SF2">
    <property type="entry name" value="TRANSCRIPTIONAL REGULATORY PROTEIN"/>
    <property type="match status" value="1"/>
</dbReference>
<dbReference type="Gene3D" id="1.10.10.10">
    <property type="entry name" value="Winged helix-like DNA-binding domain superfamily/Winged helix DNA-binding domain"/>
    <property type="match status" value="1"/>
</dbReference>
<reference evidence="9 10" key="1">
    <citation type="submission" date="2019-08" db="EMBL/GenBank/DDBJ databases">
        <title>Draft genome sequencing and comparative genomics of hatchery-associated Vibrios.</title>
        <authorList>
            <person name="Kehlet-Delgado H."/>
            <person name="Mueller R.S."/>
        </authorList>
    </citation>
    <scope>NUCLEOTIDE SEQUENCE [LARGE SCALE GENOMIC DNA]</scope>
    <source>
        <strain evidence="9 10">00-78-3</strain>
    </source>
</reference>
<dbReference type="InterPro" id="IPR015421">
    <property type="entry name" value="PyrdxlP-dep_Trfase_major"/>
</dbReference>
<dbReference type="GO" id="GO:0003700">
    <property type="term" value="F:DNA-binding transcription factor activity"/>
    <property type="evidence" value="ECO:0007669"/>
    <property type="project" value="InterPro"/>
</dbReference>
<evidence type="ECO:0000313" key="10">
    <source>
        <dbReference type="Proteomes" id="UP000572072"/>
    </source>
</evidence>
<evidence type="ECO:0000256" key="3">
    <source>
        <dbReference type="ARBA" id="ARBA00022679"/>
    </source>
</evidence>
<evidence type="ECO:0000259" key="8">
    <source>
        <dbReference type="PROSITE" id="PS50949"/>
    </source>
</evidence>
<dbReference type="InterPro" id="IPR015424">
    <property type="entry name" value="PyrdxlP-dep_Trfase"/>
</dbReference>
<organism evidence="9 10">
    <name type="scientific">Vibrio rotiferianus</name>
    <dbReference type="NCBI Taxonomy" id="190895"/>
    <lineage>
        <taxon>Bacteria</taxon>
        <taxon>Pseudomonadati</taxon>
        <taxon>Pseudomonadota</taxon>
        <taxon>Gammaproteobacteria</taxon>
        <taxon>Vibrionales</taxon>
        <taxon>Vibrionaceae</taxon>
        <taxon>Vibrio</taxon>
    </lineage>
</organism>